<dbReference type="Proteomes" id="UP001396334">
    <property type="component" value="Unassembled WGS sequence"/>
</dbReference>
<accession>A0ABR2A2H1</accession>
<evidence type="ECO:0000256" key="1">
    <source>
        <dbReference type="SAM" id="SignalP"/>
    </source>
</evidence>
<organism evidence="2 3">
    <name type="scientific">Hibiscus sabdariffa</name>
    <name type="common">roselle</name>
    <dbReference type="NCBI Taxonomy" id="183260"/>
    <lineage>
        <taxon>Eukaryota</taxon>
        <taxon>Viridiplantae</taxon>
        <taxon>Streptophyta</taxon>
        <taxon>Embryophyta</taxon>
        <taxon>Tracheophyta</taxon>
        <taxon>Spermatophyta</taxon>
        <taxon>Magnoliopsida</taxon>
        <taxon>eudicotyledons</taxon>
        <taxon>Gunneridae</taxon>
        <taxon>Pentapetalae</taxon>
        <taxon>rosids</taxon>
        <taxon>malvids</taxon>
        <taxon>Malvales</taxon>
        <taxon>Malvaceae</taxon>
        <taxon>Malvoideae</taxon>
        <taxon>Hibiscus</taxon>
    </lineage>
</organism>
<feature type="chain" id="PRO_5046107130" evidence="1">
    <location>
        <begin position="22"/>
        <end position="153"/>
    </location>
</feature>
<comment type="caution">
    <text evidence="2">The sequence shown here is derived from an EMBL/GenBank/DDBJ whole genome shotgun (WGS) entry which is preliminary data.</text>
</comment>
<name>A0ABR2A2H1_9ROSI</name>
<protein>
    <submittedName>
        <fullName evidence="2">Uncharacterized protein</fullName>
    </submittedName>
</protein>
<feature type="signal peptide" evidence="1">
    <location>
        <begin position="1"/>
        <end position="21"/>
    </location>
</feature>
<proteinExistence type="predicted"/>
<evidence type="ECO:0000313" key="2">
    <source>
        <dbReference type="EMBL" id="KAK8487221.1"/>
    </source>
</evidence>
<keyword evidence="1" id="KW-0732">Signal</keyword>
<reference evidence="2 3" key="1">
    <citation type="journal article" date="2024" name="G3 (Bethesda)">
        <title>Genome assembly of Hibiscus sabdariffa L. provides insights into metabolisms of medicinal natural products.</title>
        <authorList>
            <person name="Kim T."/>
        </authorList>
    </citation>
    <scope>NUCLEOTIDE SEQUENCE [LARGE SCALE GENOMIC DNA]</scope>
    <source>
        <strain evidence="2">TK-2024</strain>
        <tissue evidence="2">Old leaves</tissue>
    </source>
</reference>
<evidence type="ECO:0000313" key="3">
    <source>
        <dbReference type="Proteomes" id="UP001396334"/>
    </source>
</evidence>
<dbReference type="EMBL" id="JBBPBN010000405">
    <property type="protein sequence ID" value="KAK8487221.1"/>
    <property type="molecule type" value="Genomic_DNA"/>
</dbReference>
<sequence>MVGGKYLHFFLLALLATEAAADFPQSKGNHSFFFPSNFPLLMNFLPIDGASISLGTMTFCSRASGVFLRFRSETIEIRFVPGQHDYDDFQTRMISPLQGVVQDGWWDNSKCLALPTPSGIPCLNTWLKFSVVGLVSSVQSVCGGVLISRSGGL</sequence>
<keyword evidence="3" id="KW-1185">Reference proteome</keyword>
<gene>
    <name evidence="2" type="ORF">V6N11_013944</name>
</gene>